<name>A0ABT4UL30_9BACT</name>
<keyword evidence="3" id="KW-1185">Reference proteome</keyword>
<evidence type="ECO:0000313" key="2">
    <source>
        <dbReference type="EMBL" id="MDA3615551.1"/>
    </source>
</evidence>
<dbReference type="InterPro" id="IPR038636">
    <property type="entry name" value="Wzi_sf"/>
</dbReference>
<proteinExistence type="predicted"/>
<reference evidence="2 3" key="1">
    <citation type="submission" date="2022-12" db="EMBL/GenBank/DDBJ databases">
        <title>Chitinophagaceae gen. sp. nov., a new member of the family Chitinophagaceae, isolated from soil in a chemical factory.</title>
        <authorList>
            <person name="Ke Z."/>
        </authorList>
    </citation>
    <scope>NUCLEOTIDE SEQUENCE [LARGE SCALE GENOMIC DNA]</scope>
    <source>
        <strain evidence="2 3">LY-5</strain>
    </source>
</reference>
<comment type="caution">
    <text evidence="2">The sequence shown here is derived from an EMBL/GenBank/DDBJ whole genome shotgun (WGS) entry which is preliminary data.</text>
</comment>
<evidence type="ECO:0000313" key="3">
    <source>
        <dbReference type="Proteomes" id="UP001210231"/>
    </source>
</evidence>
<evidence type="ECO:0000256" key="1">
    <source>
        <dbReference type="SAM" id="SignalP"/>
    </source>
</evidence>
<dbReference type="Proteomes" id="UP001210231">
    <property type="component" value="Unassembled WGS sequence"/>
</dbReference>
<evidence type="ECO:0008006" key="4">
    <source>
        <dbReference type="Google" id="ProtNLM"/>
    </source>
</evidence>
<sequence>MSRNKLLVSSLMLALSFTAKAQTSSISFGAKDNWFLERLEIKAGTNNDLNLSTVKPYLRKPYVEVADSLRALLVEGKNPANLTPIDQYNLNRFQSNNKEYSRYTNDDFKDWKNEKKFLGAFFPTKGNAIEINENDFFMTVNPVFGGQIGKETDNDKKMFLNTKGIAIRGLIAKKIAFDLFVSDNQERGPLQFRQMQALYHQVPGAGYFKRYNQSAEDFMLNGDGASVYAGAVDYLESRGSVSTNVTKYVNLQFGYDKNFIGDGYRSLFLGNFSNNNLFFKINTRIWKLNYTNLFMELNPSFTRAGDRLLDKKYATMHHLSVNVTKWLNVGLFESVMFGRYNRFDFSYMLPVIFYRSIEQQNGSPDNANVGFNFKANIAKSFQVYGQLMLDELNIKEITKDRTWWGNKNGTQLGIKYVDVAKIKNLDLQLEWNRVRPYTYSHRDSTSNYIHYNMPMAHPLGANFNEIIGVVRYQPLNKLYLTAKLIAYKQGVDTMGTNYGSNPNKPYNNRTQIFYDGRMQNSYGYQVGTGVMRQTAFASFLASYELFENMFVELNASYRRFKQLSVTTSNTNFNIGLRWNIGRREYDY</sequence>
<dbReference type="RefSeq" id="WP_407031878.1">
    <property type="nucleotide sequence ID" value="NZ_JAQGEF010000014.1"/>
</dbReference>
<protein>
    <recommendedName>
        <fullName evidence="4">Capsule assembly Wzi family protein</fullName>
    </recommendedName>
</protein>
<keyword evidence="1" id="KW-0732">Signal</keyword>
<gene>
    <name evidence="2" type="ORF">O3P16_12090</name>
</gene>
<dbReference type="EMBL" id="JAQGEF010000014">
    <property type="protein sequence ID" value="MDA3615551.1"/>
    <property type="molecule type" value="Genomic_DNA"/>
</dbReference>
<feature type="chain" id="PRO_5047530618" description="Capsule assembly Wzi family protein" evidence="1">
    <location>
        <begin position="22"/>
        <end position="587"/>
    </location>
</feature>
<organism evidence="2 3">
    <name type="scientific">Polluticaenibacter yanchengensis</name>
    <dbReference type="NCBI Taxonomy" id="3014562"/>
    <lineage>
        <taxon>Bacteria</taxon>
        <taxon>Pseudomonadati</taxon>
        <taxon>Bacteroidota</taxon>
        <taxon>Chitinophagia</taxon>
        <taxon>Chitinophagales</taxon>
        <taxon>Chitinophagaceae</taxon>
        <taxon>Polluticaenibacter</taxon>
    </lineage>
</organism>
<dbReference type="Gene3D" id="2.40.160.130">
    <property type="entry name" value="Capsule assembly protein Wzi"/>
    <property type="match status" value="1"/>
</dbReference>
<accession>A0ABT4UL30</accession>
<feature type="signal peptide" evidence="1">
    <location>
        <begin position="1"/>
        <end position="21"/>
    </location>
</feature>